<sequence length="59" mass="6673">MKTRGYIFYKGKTSGKAVTAAAMLFWLRSSKNENCVFCTDAVCTLNFSEKNSKMMLYVS</sequence>
<name>A8SFG4_9FIRM</name>
<accession>A8SFG4</accession>
<protein>
    <submittedName>
        <fullName evidence="1">Uncharacterized protein</fullName>
    </submittedName>
</protein>
<reference evidence="1 2" key="1">
    <citation type="submission" date="2007-09" db="EMBL/GenBank/DDBJ databases">
        <title>Draft genome sequence of Faecalibacterium prausnitzii M21/2.</title>
        <authorList>
            <person name="Sudarsanam P."/>
            <person name="Ley R."/>
            <person name="Guruge J."/>
            <person name="Turnbaugh P.J."/>
            <person name="Mahowald M."/>
            <person name="Liep D."/>
            <person name="Gordon J."/>
        </authorList>
    </citation>
    <scope>NUCLEOTIDE SEQUENCE [LARGE SCALE GENOMIC DNA]</scope>
    <source>
        <strain evidence="1 2">M21/2</strain>
    </source>
</reference>
<dbReference type="HOGENOM" id="CLU_2953679_0_0_9"/>
<comment type="caution">
    <text evidence="1">The sequence shown here is derived from an EMBL/GenBank/DDBJ whole genome shotgun (WGS) entry which is preliminary data.</text>
</comment>
<organism evidence="1 2">
    <name type="scientific">Faecalibacterium prausnitzii M21/2</name>
    <dbReference type="NCBI Taxonomy" id="411485"/>
    <lineage>
        <taxon>Bacteria</taxon>
        <taxon>Bacillati</taxon>
        <taxon>Bacillota</taxon>
        <taxon>Clostridia</taxon>
        <taxon>Eubacteriales</taxon>
        <taxon>Oscillospiraceae</taxon>
        <taxon>Faecalibacterium</taxon>
    </lineage>
</organism>
<evidence type="ECO:0000313" key="2">
    <source>
        <dbReference type="Proteomes" id="UP000005945"/>
    </source>
</evidence>
<evidence type="ECO:0000313" key="1">
    <source>
        <dbReference type="EMBL" id="EDP19961.1"/>
    </source>
</evidence>
<dbReference type="Proteomes" id="UP000005945">
    <property type="component" value="Unassembled WGS sequence"/>
</dbReference>
<reference evidence="1 2" key="2">
    <citation type="submission" date="2007-09" db="EMBL/GenBank/DDBJ databases">
        <authorList>
            <person name="Fulton L."/>
            <person name="Clifton S."/>
            <person name="Fulton B."/>
            <person name="Xu J."/>
            <person name="Minx P."/>
            <person name="Pepin K.H."/>
            <person name="Johnson M."/>
            <person name="Thiruvilangam P."/>
            <person name="Bhonagiri V."/>
            <person name="Nash W.E."/>
            <person name="Mardis E.R."/>
            <person name="Wilson R.K."/>
        </authorList>
    </citation>
    <scope>NUCLEOTIDE SEQUENCE [LARGE SCALE GENOMIC DNA]</scope>
    <source>
        <strain evidence="1 2">M21/2</strain>
    </source>
</reference>
<dbReference type="EMBL" id="ABED02000029">
    <property type="protein sequence ID" value="EDP19961.1"/>
    <property type="molecule type" value="Genomic_DNA"/>
</dbReference>
<proteinExistence type="predicted"/>
<dbReference type="AlphaFoldDB" id="A8SFG4"/>
<gene>
    <name evidence="1" type="ORF">FAEPRAM212_02744</name>
</gene>